<reference evidence="2 3" key="1">
    <citation type="submission" date="2017-12" db="EMBL/GenBank/DDBJ databases">
        <title>Comparative genomics of Botrytis spp.</title>
        <authorList>
            <person name="Valero-Jimenez C.A."/>
            <person name="Tapia P."/>
            <person name="Veloso J."/>
            <person name="Silva-Moreno E."/>
            <person name="Staats M."/>
            <person name="Valdes J.H."/>
            <person name="Van Kan J.A.L."/>
        </authorList>
    </citation>
    <scope>NUCLEOTIDE SEQUENCE [LARGE SCALE GENOMIC DNA]</scope>
    <source>
        <strain evidence="2 3">Be9601</strain>
    </source>
</reference>
<name>A0A4Z1JHK5_9HELO</name>
<keyword evidence="3" id="KW-1185">Reference proteome</keyword>
<protein>
    <submittedName>
        <fullName evidence="2">Uncharacterized protein</fullName>
    </submittedName>
</protein>
<evidence type="ECO:0000256" key="1">
    <source>
        <dbReference type="SAM" id="MobiDB-lite"/>
    </source>
</evidence>
<dbReference type="Proteomes" id="UP000297229">
    <property type="component" value="Unassembled WGS sequence"/>
</dbReference>
<evidence type="ECO:0000313" key="3">
    <source>
        <dbReference type="Proteomes" id="UP000297229"/>
    </source>
</evidence>
<accession>A0A4Z1JHK5</accession>
<feature type="region of interest" description="Disordered" evidence="1">
    <location>
        <begin position="34"/>
        <end position="68"/>
    </location>
</feature>
<proteinExistence type="predicted"/>
<dbReference type="AlphaFoldDB" id="A0A4Z1JHK5"/>
<comment type="caution">
    <text evidence="2">The sequence shown here is derived from an EMBL/GenBank/DDBJ whole genome shotgun (WGS) entry which is preliminary data.</text>
</comment>
<gene>
    <name evidence="2" type="ORF">BELL_0402g00080</name>
</gene>
<dbReference type="OrthoDB" id="3557419at2759"/>
<evidence type="ECO:0000313" key="2">
    <source>
        <dbReference type="EMBL" id="TGO72976.1"/>
    </source>
</evidence>
<organism evidence="2 3">
    <name type="scientific">Botrytis elliptica</name>
    <dbReference type="NCBI Taxonomy" id="278938"/>
    <lineage>
        <taxon>Eukaryota</taxon>
        <taxon>Fungi</taxon>
        <taxon>Dikarya</taxon>
        <taxon>Ascomycota</taxon>
        <taxon>Pezizomycotina</taxon>
        <taxon>Leotiomycetes</taxon>
        <taxon>Helotiales</taxon>
        <taxon>Sclerotiniaceae</taxon>
        <taxon>Botrytis</taxon>
    </lineage>
</organism>
<sequence>MFNLSRKRAVILSFGLGIASAVASKLYRSRVSTQDLSNSATEGTRNLTKDNAGGEHQRDPSGSHSSELTIRQNQGLGISCTCLPGASEIISFQEVKEIMSAFKKAGENDCKGSQRRVYRDKIIEGFRLGIEKLSCETLEEIYECIIEKTSQKNGA</sequence>
<dbReference type="EMBL" id="PQXM01000400">
    <property type="protein sequence ID" value="TGO72976.1"/>
    <property type="molecule type" value="Genomic_DNA"/>
</dbReference>
<feature type="compositionally biased region" description="Polar residues" evidence="1">
    <location>
        <begin position="34"/>
        <end position="46"/>
    </location>
</feature>
<feature type="compositionally biased region" description="Basic and acidic residues" evidence="1">
    <location>
        <begin position="52"/>
        <end position="61"/>
    </location>
</feature>